<feature type="domain" description="HTH rpiR-type" evidence="1">
    <location>
        <begin position="5"/>
        <end position="81"/>
    </location>
</feature>
<dbReference type="SUPFAM" id="SSF46689">
    <property type="entry name" value="Homeodomain-like"/>
    <property type="match status" value="1"/>
</dbReference>
<evidence type="ECO:0000259" key="1">
    <source>
        <dbReference type="PROSITE" id="PS51071"/>
    </source>
</evidence>
<dbReference type="Proteomes" id="UP001253545">
    <property type="component" value="Unassembled WGS sequence"/>
</dbReference>
<keyword evidence="3" id="KW-1185">Reference proteome</keyword>
<dbReference type="InterPro" id="IPR046348">
    <property type="entry name" value="SIS_dom_sf"/>
</dbReference>
<dbReference type="PANTHER" id="PTHR30514">
    <property type="entry name" value="GLUCOKINASE"/>
    <property type="match status" value="1"/>
</dbReference>
<dbReference type="SUPFAM" id="SSF53697">
    <property type="entry name" value="SIS domain"/>
    <property type="match status" value="1"/>
</dbReference>
<accession>A0ABU2ZUV0</accession>
<dbReference type="InterPro" id="IPR001347">
    <property type="entry name" value="SIS_dom"/>
</dbReference>
<name>A0ABU2ZUV0_9ALTE</name>
<dbReference type="Pfam" id="PF01418">
    <property type="entry name" value="HTH_6"/>
    <property type="match status" value="1"/>
</dbReference>
<comment type="caution">
    <text evidence="2">The sequence shown here is derived from an EMBL/GenBank/DDBJ whole genome shotgun (WGS) entry which is preliminary data.</text>
</comment>
<organism evidence="2 3">
    <name type="scientific">Glaciecola petra</name>
    <dbReference type="NCBI Taxonomy" id="3075602"/>
    <lineage>
        <taxon>Bacteria</taxon>
        <taxon>Pseudomonadati</taxon>
        <taxon>Pseudomonadota</taxon>
        <taxon>Gammaproteobacteria</taxon>
        <taxon>Alteromonadales</taxon>
        <taxon>Alteromonadaceae</taxon>
        <taxon>Glaciecola</taxon>
    </lineage>
</organism>
<dbReference type="RefSeq" id="WP_311369688.1">
    <property type="nucleotide sequence ID" value="NZ_JAVRHX010000005.1"/>
</dbReference>
<proteinExistence type="predicted"/>
<dbReference type="PROSITE" id="PS51071">
    <property type="entry name" value="HTH_RPIR"/>
    <property type="match status" value="1"/>
</dbReference>
<dbReference type="Pfam" id="PF01380">
    <property type="entry name" value="SIS"/>
    <property type="match status" value="1"/>
</dbReference>
<reference evidence="2 3" key="1">
    <citation type="submission" date="2023-09" db="EMBL/GenBank/DDBJ databases">
        <authorList>
            <person name="Rey-Velasco X."/>
        </authorList>
    </citation>
    <scope>NUCLEOTIDE SEQUENCE [LARGE SCALE GENOMIC DNA]</scope>
    <source>
        <strain evidence="2 3">P117</strain>
    </source>
</reference>
<protein>
    <submittedName>
        <fullName evidence="2">MurR/RpiR family transcriptional regulator</fullName>
    </submittedName>
</protein>
<dbReference type="InterPro" id="IPR047640">
    <property type="entry name" value="RpiR-like"/>
</dbReference>
<dbReference type="Gene3D" id="3.40.50.10490">
    <property type="entry name" value="Glucose-6-phosphate isomerase like protein, domain 1"/>
    <property type="match status" value="1"/>
</dbReference>
<dbReference type="InterPro" id="IPR000281">
    <property type="entry name" value="HTH_RpiR"/>
</dbReference>
<dbReference type="PANTHER" id="PTHR30514:SF18">
    <property type="entry name" value="RPIR-FAMILY TRANSCRIPTIONAL REGULATOR"/>
    <property type="match status" value="1"/>
</dbReference>
<gene>
    <name evidence="2" type="ORF">RM552_15025</name>
</gene>
<dbReference type="EMBL" id="JAVRHX010000005">
    <property type="protein sequence ID" value="MDT0596165.1"/>
    <property type="molecule type" value="Genomic_DNA"/>
</dbReference>
<dbReference type="InterPro" id="IPR036388">
    <property type="entry name" value="WH-like_DNA-bd_sf"/>
</dbReference>
<evidence type="ECO:0000313" key="2">
    <source>
        <dbReference type="EMBL" id="MDT0596165.1"/>
    </source>
</evidence>
<dbReference type="Gene3D" id="1.10.10.10">
    <property type="entry name" value="Winged helix-like DNA-binding domain superfamily/Winged helix DNA-binding domain"/>
    <property type="match status" value="1"/>
</dbReference>
<dbReference type="InterPro" id="IPR009057">
    <property type="entry name" value="Homeodomain-like_sf"/>
</dbReference>
<sequence>MLKKLGIDQSIVQMYGELSPSARKIANYIQRHPFAILTMSVADIAAASKTSKATVSRFFRQLGYRSHQQAKEELLKLREGGLPLAKAEEIENDQLCNDLKLLKNTFDGIEASQLINITKLIVTAPKISIIGFRNSYPLALHFRQQLKQIRGAVRILPQPGQTLSEELVDLEKEDLVILLGFRRRPKGFGQLVESLKGKSIILLTDPSGQIFNQQVEHILVCHLGNDNAFDSYSAPMSVISMLCNKVYQSINKNGEGHRRIEKISSLYKQLDELSAK</sequence>
<evidence type="ECO:0000313" key="3">
    <source>
        <dbReference type="Proteomes" id="UP001253545"/>
    </source>
</evidence>